<name>A0A9D4RPH2_DREPO</name>
<organism evidence="2 3">
    <name type="scientific">Dreissena polymorpha</name>
    <name type="common">Zebra mussel</name>
    <name type="synonym">Mytilus polymorpha</name>
    <dbReference type="NCBI Taxonomy" id="45954"/>
    <lineage>
        <taxon>Eukaryota</taxon>
        <taxon>Metazoa</taxon>
        <taxon>Spiralia</taxon>
        <taxon>Lophotrochozoa</taxon>
        <taxon>Mollusca</taxon>
        <taxon>Bivalvia</taxon>
        <taxon>Autobranchia</taxon>
        <taxon>Heteroconchia</taxon>
        <taxon>Euheterodonta</taxon>
        <taxon>Imparidentia</taxon>
        <taxon>Neoheterodontei</taxon>
        <taxon>Myida</taxon>
        <taxon>Dreissenoidea</taxon>
        <taxon>Dreissenidae</taxon>
        <taxon>Dreissena</taxon>
    </lineage>
</organism>
<dbReference type="EMBL" id="JAIWYP010000001">
    <property type="protein sequence ID" value="KAH3876571.1"/>
    <property type="molecule type" value="Genomic_DNA"/>
</dbReference>
<accession>A0A9D4RPH2</accession>
<proteinExistence type="predicted"/>
<reference evidence="2" key="1">
    <citation type="journal article" date="2019" name="bioRxiv">
        <title>The Genome of the Zebra Mussel, Dreissena polymorpha: A Resource for Invasive Species Research.</title>
        <authorList>
            <person name="McCartney M.A."/>
            <person name="Auch B."/>
            <person name="Kono T."/>
            <person name="Mallez S."/>
            <person name="Zhang Y."/>
            <person name="Obille A."/>
            <person name="Becker A."/>
            <person name="Abrahante J.E."/>
            <person name="Garbe J."/>
            <person name="Badalamenti J.P."/>
            <person name="Herman A."/>
            <person name="Mangelson H."/>
            <person name="Liachko I."/>
            <person name="Sullivan S."/>
            <person name="Sone E.D."/>
            <person name="Koren S."/>
            <person name="Silverstein K.A.T."/>
            <person name="Beckman K.B."/>
            <person name="Gohl D.M."/>
        </authorList>
    </citation>
    <scope>NUCLEOTIDE SEQUENCE</scope>
    <source>
        <strain evidence="2">Duluth1</strain>
        <tissue evidence="2">Whole animal</tissue>
    </source>
</reference>
<keyword evidence="3" id="KW-1185">Reference proteome</keyword>
<evidence type="ECO:0000313" key="2">
    <source>
        <dbReference type="EMBL" id="KAH3876571.1"/>
    </source>
</evidence>
<comment type="caution">
    <text evidence="2">The sequence shown here is derived from an EMBL/GenBank/DDBJ whole genome shotgun (WGS) entry which is preliminary data.</text>
</comment>
<feature type="compositionally biased region" description="Basic and acidic residues" evidence="1">
    <location>
        <begin position="44"/>
        <end position="57"/>
    </location>
</feature>
<evidence type="ECO:0000313" key="3">
    <source>
        <dbReference type="Proteomes" id="UP000828390"/>
    </source>
</evidence>
<feature type="region of interest" description="Disordered" evidence="1">
    <location>
        <begin position="1"/>
        <end position="57"/>
    </location>
</feature>
<reference evidence="2" key="2">
    <citation type="submission" date="2020-11" db="EMBL/GenBank/DDBJ databases">
        <authorList>
            <person name="McCartney M.A."/>
            <person name="Auch B."/>
            <person name="Kono T."/>
            <person name="Mallez S."/>
            <person name="Becker A."/>
            <person name="Gohl D.M."/>
            <person name="Silverstein K.A.T."/>
            <person name="Koren S."/>
            <person name="Bechman K.B."/>
            <person name="Herman A."/>
            <person name="Abrahante J.E."/>
            <person name="Garbe J."/>
        </authorList>
    </citation>
    <scope>NUCLEOTIDE SEQUENCE</scope>
    <source>
        <strain evidence="2">Duluth1</strain>
        <tissue evidence="2">Whole animal</tissue>
    </source>
</reference>
<feature type="compositionally biased region" description="Basic and acidic residues" evidence="1">
    <location>
        <begin position="23"/>
        <end position="33"/>
    </location>
</feature>
<protein>
    <submittedName>
        <fullName evidence="2">Uncharacterized protein</fullName>
    </submittedName>
</protein>
<dbReference type="Proteomes" id="UP000828390">
    <property type="component" value="Unassembled WGS sequence"/>
</dbReference>
<evidence type="ECO:0000256" key="1">
    <source>
        <dbReference type="SAM" id="MobiDB-lite"/>
    </source>
</evidence>
<sequence length="57" mass="6440">MAREDFKPGPMSKNRAATGYELKTTEVEMDRTHAAKNPAQHSKASPELEPSRTKKKR</sequence>
<dbReference type="AlphaFoldDB" id="A0A9D4RPH2"/>
<gene>
    <name evidence="2" type="ORF">DPMN_000417</name>
</gene>